<proteinExistence type="predicted"/>
<sequence length="468" mass="50417">MSCDVLVRGAGRLSTLHGNDAGGSMGKTWLRHWTVATLSAATVLVSAGTAAGDPTDIAFPPDQNQLPQLPSEPQIYDLLPIPTPSEDPWYNDPDDLASYAPGQIVRTREVQTRLIGIPFPVYTKQLLFRSNDVHDNPIVTATTVIIPGIPWQGSTRPVLSFQEAIDSTNSSCNPSYTLQVGTMKESALAIYWLMQGFALNVPDFDGKFNTFNTYAEGKMVLDSLRAVKNDAGLGLADAGIALYGYSGGGSGSIRAAELRATYAPDVRLLGTAVGATPGSLTGIARYAVQPQTGLAGIGNFTMWLGLVAFAREYPDVFRPEELLTEEGQQLLRDFQSRCVITLAPSGIYRPLSAYFKPGKSLETEPAIQRVLEDNSLGKHIPDTPILWWHGIWDEVVPPSTVLPTVNKYWDSGADLRFITVPLPEHGVNAVTGWIPSVAWTSAVLRGLPPGPTFNLGFPAPLPEGFPGS</sequence>
<organism evidence="1 2">
    <name type="scientific">Nocardia salmonicida</name>
    <dbReference type="NCBI Taxonomy" id="53431"/>
    <lineage>
        <taxon>Bacteria</taxon>
        <taxon>Bacillati</taxon>
        <taxon>Actinomycetota</taxon>
        <taxon>Actinomycetes</taxon>
        <taxon>Mycobacteriales</taxon>
        <taxon>Nocardiaceae</taxon>
        <taxon>Nocardia</taxon>
    </lineage>
</organism>
<keyword evidence="2" id="KW-1185">Reference proteome</keyword>
<gene>
    <name evidence="1" type="ORF">OG308_33585</name>
</gene>
<dbReference type="InterPro" id="IPR005152">
    <property type="entry name" value="Lipase_secreted"/>
</dbReference>
<dbReference type="Proteomes" id="UP001621418">
    <property type="component" value="Chromosome"/>
</dbReference>
<dbReference type="EMBL" id="CP109527">
    <property type="protein sequence ID" value="WTY36111.1"/>
    <property type="molecule type" value="Genomic_DNA"/>
</dbReference>
<dbReference type="InterPro" id="IPR029058">
    <property type="entry name" value="AB_hydrolase_fold"/>
</dbReference>
<evidence type="ECO:0000313" key="2">
    <source>
        <dbReference type="Proteomes" id="UP001621418"/>
    </source>
</evidence>
<name>A0ABZ1N815_9NOCA</name>
<reference evidence="1 2" key="1">
    <citation type="submission" date="2022-10" db="EMBL/GenBank/DDBJ databases">
        <title>The complete genomes of actinobacterial strains from the NBC collection.</title>
        <authorList>
            <person name="Joergensen T.S."/>
            <person name="Alvarez Arevalo M."/>
            <person name="Sterndorff E.B."/>
            <person name="Faurdal D."/>
            <person name="Vuksanovic O."/>
            <person name="Mourched A.-S."/>
            <person name="Charusanti P."/>
            <person name="Shaw S."/>
            <person name="Blin K."/>
            <person name="Weber T."/>
        </authorList>
    </citation>
    <scope>NUCLEOTIDE SEQUENCE [LARGE SCALE GENOMIC DNA]</scope>
    <source>
        <strain evidence="1 2">NBC_01413</strain>
    </source>
</reference>
<dbReference type="PANTHER" id="PTHR34853">
    <property type="match status" value="1"/>
</dbReference>
<dbReference type="Pfam" id="PF03583">
    <property type="entry name" value="LIP"/>
    <property type="match status" value="1"/>
</dbReference>
<dbReference type="PANTHER" id="PTHR34853:SF1">
    <property type="entry name" value="LIPASE 5"/>
    <property type="match status" value="1"/>
</dbReference>
<evidence type="ECO:0000313" key="1">
    <source>
        <dbReference type="EMBL" id="WTY36111.1"/>
    </source>
</evidence>
<dbReference type="Gene3D" id="3.40.50.1820">
    <property type="entry name" value="alpha/beta hydrolase"/>
    <property type="match status" value="1"/>
</dbReference>
<protein>
    <submittedName>
        <fullName evidence="1">Lipase family protein</fullName>
    </submittedName>
</protein>
<dbReference type="Gene3D" id="1.10.260.130">
    <property type="match status" value="1"/>
</dbReference>
<accession>A0ABZ1N815</accession>
<dbReference type="SUPFAM" id="SSF53474">
    <property type="entry name" value="alpha/beta-Hydrolases"/>
    <property type="match status" value="1"/>
</dbReference>